<keyword evidence="3" id="KW-1185">Reference proteome</keyword>
<feature type="region of interest" description="Disordered" evidence="1">
    <location>
        <begin position="72"/>
        <end position="91"/>
    </location>
</feature>
<dbReference type="KEGG" id="mfo:Metfor_1789"/>
<dbReference type="STRING" id="593750.Metfor_1789"/>
<evidence type="ECO:0000313" key="3">
    <source>
        <dbReference type="Proteomes" id="UP000010824"/>
    </source>
</evidence>
<evidence type="ECO:0000256" key="1">
    <source>
        <dbReference type="SAM" id="MobiDB-lite"/>
    </source>
</evidence>
<proteinExistence type="predicted"/>
<gene>
    <name evidence="2" type="ordered locus">Metfor_1789</name>
</gene>
<reference evidence="2 3" key="2">
    <citation type="journal article" date="2014" name="Genome Announc.">
        <title>Complete Genome Sequence of Methanoregula formicica SMSPT, a Mesophilic Hydrogenotrophic Methanogen Isolated from a Methanogenic Upflow Anaerobic Sludge Blanket Reactor.</title>
        <authorList>
            <person name="Yamamoto K."/>
            <person name="Tamaki H."/>
            <person name="Cadillo-Quiroz H."/>
            <person name="Imachi H."/>
            <person name="Kyrpides N."/>
            <person name="Woyke T."/>
            <person name="Goodwin L."/>
            <person name="Zinder S.H."/>
            <person name="Kamagata Y."/>
            <person name="Liu W.T."/>
        </authorList>
    </citation>
    <scope>NUCLEOTIDE SEQUENCE [LARGE SCALE GENOMIC DNA]</scope>
    <source>
        <strain evidence="3">DSM 22288 / NBRC 105244 / SMSP</strain>
    </source>
</reference>
<dbReference type="eggNOG" id="arCOG03940">
    <property type="taxonomic scope" value="Archaea"/>
</dbReference>
<dbReference type="InParanoid" id="L0HDL3"/>
<name>L0HDL3_METFS</name>
<dbReference type="RefSeq" id="WP_015285775.1">
    <property type="nucleotide sequence ID" value="NC_019943.1"/>
</dbReference>
<reference evidence="3" key="1">
    <citation type="submission" date="2011-12" db="EMBL/GenBank/DDBJ databases">
        <title>Complete sequence of Methanoregula formicicum SMSP.</title>
        <authorList>
            <person name="Lucas S."/>
            <person name="Han J."/>
            <person name="Lapidus A."/>
            <person name="Cheng J.-F."/>
            <person name="Goodwin L."/>
            <person name="Pitluck S."/>
            <person name="Peters L."/>
            <person name="Ovchinnikova G."/>
            <person name="Teshima H."/>
            <person name="Detter J.C."/>
            <person name="Han C."/>
            <person name="Tapia R."/>
            <person name="Land M."/>
            <person name="Hauser L."/>
            <person name="Kyrpides N."/>
            <person name="Ivanova N."/>
            <person name="Pagani I."/>
            <person name="Imachi H."/>
            <person name="Tamaki H."/>
            <person name="Sekiguchi Y."/>
            <person name="Kamagata Y."/>
            <person name="Cadillo-Quiroz H."/>
            <person name="Zinder S."/>
            <person name="Liu W.-T."/>
            <person name="Woyke T."/>
        </authorList>
    </citation>
    <scope>NUCLEOTIDE SEQUENCE [LARGE SCALE GENOMIC DNA]</scope>
    <source>
        <strain evidence="3">DSM 22288 / NBRC 105244 / SMSP</strain>
    </source>
</reference>
<accession>L0HDL3</accession>
<evidence type="ECO:0000313" key="2">
    <source>
        <dbReference type="EMBL" id="AGB02812.1"/>
    </source>
</evidence>
<dbReference type="AlphaFoldDB" id="L0HDL3"/>
<dbReference type="HOGENOM" id="CLU_2420026_0_0_2"/>
<sequence length="91" mass="10508">MTALTKRIPVSEPVWKDLAELRRAGQTYDDILVEMIDLQKKQRLEEDIRQSLEEGDFVPLNEIKARKNKGYATGERTTPKITRNKRQGLPA</sequence>
<feature type="compositionally biased region" description="Basic residues" evidence="1">
    <location>
        <begin position="82"/>
        <end position="91"/>
    </location>
</feature>
<organism evidence="2 3">
    <name type="scientific">Methanoregula formicica (strain DSM 22288 / NBRC 105244 / SMSP)</name>
    <dbReference type="NCBI Taxonomy" id="593750"/>
    <lineage>
        <taxon>Archaea</taxon>
        <taxon>Methanobacteriati</taxon>
        <taxon>Methanobacteriota</taxon>
        <taxon>Stenosarchaea group</taxon>
        <taxon>Methanomicrobia</taxon>
        <taxon>Methanomicrobiales</taxon>
        <taxon>Methanoregulaceae</taxon>
        <taxon>Methanoregula</taxon>
    </lineage>
</organism>
<dbReference type="GeneID" id="14308178"/>
<protein>
    <submittedName>
        <fullName evidence="2">Uncharacterized protein</fullName>
    </submittedName>
</protein>
<dbReference type="Proteomes" id="UP000010824">
    <property type="component" value="Chromosome"/>
</dbReference>
<dbReference type="OrthoDB" id="105426at2157"/>
<dbReference type="EMBL" id="CP003167">
    <property type="protein sequence ID" value="AGB02812.1"/>
    <property type="molecule type" value="Genomic_DNA"/>
</dbReference>